<comment type="caution">
    <text evidence="2">The sequence shown here is derived from an EMBL/GenBank/DDBJ whole genome shotgun (WGS) entry which is preliminary data.</text>
</comment>
<dbReference type="AlphaFoldDB" id="A0ABD1RE70"/>
<keyword evidence="3" id="KW-1185">Reference proteome</keyword>
<feature type="compositionally biased region" description="Low complexity" evidence="1">
    <location>
        <begin position="19"/>
        <end position="29"/>
    </location>
</feature>
<dbReference type="EMBL" id="JBFOLK010000009">
    <property type="protein sequence ID" value="KAL2486722.1"/>
    <property type="molecule type" value="Genomic_DNA"/>
</dbReference>
<feature type="compositionally biased region" description="Polar residues" evidence="1">
    <location>
        <begin position="73"/>
        <end position="85"/>
    </location>
</feature>
<feature type="region of interest" description="Disordered" evidence="1">
    <location>
        <begin position="1"/>
        <end position="29"/>
    </location>
</feature>
<evidence type="ECO:0000313" key="2">
    <source>
        <dbReference type="EMBL" id="KAL2486722.1"/>
    </source>
</evidence>
<feature type="region of interest" description="Disordered" evidence="1">
    <location>
        <begin position="53"/>
        <end position="85"/>
    </location>
</feature>
<evidence type="ECO:0000256" key="1">
    <source>
        <dbReference type="SAM" id="MobiDB-lite"/>
    </source>
</evidence>
<name>A0ABD1RE70_9LAMI</name>
<accession>A0ABD1RE70</accession>
<proteinExistence type="predicted"/>
<dbReference type="Proteomes" id="UP001604336">
    <property type="component" value="Unassembled WGS sequence"/>
</dbReference>
<sequence>MTGRAGRRPRTEYSDATLQEPMAEEQPQAQFATVEQVTVLQNQLSTMMEMLSRMASQPHASEAPPAVEGSPSRRCSASDGDSSSRLKFFHQRRCRRMTRRLQAVTQYQVNWESILNDKVEEAIARRKSRVRPISIKEGSVYRRGDGRTITS</sequence>
<evidence type="ECO:0000313" key="3">
    <source>
        <dbReference type="Proteomes" id="UP001604336"/>
    </source>
</evidence>
<protein>
    <submittedName>
        <fullName evidence="2">Uncharacterized protein</fullName>
    </submittedName>
</protein>
<organism evidence="2 3">
    <name type="scientific">Abeliophyllum distichum</name>
    <dbReference type="NCBI Taxonomy" id="126358"/>
    <lineage>
        <taxon>Eukaryota</taxon>
        <taxon>Viridiplantae</taxon>
        <taxon>Streptophyta</taxon>
        <taxon>Embryophyta</taxon>
        <taxon>Tracheophyta</taxon>
        <taxon>Spermatophyta</taxon>
        <taxon>Magnoliopsida</taxon>
        <taxon>eudicotyledons</taxon>
        <taxon>Gunneridae</taxon>
        <taxon>Pentapetalae</taxon>
        <taxon>asterids</taxon>
        <taxon>lamiids</taxon>
        <taxon>Lamiales</taxon>
        <taxon>Oleaceae</taxon>
        <taxon>Forsythieae</taxon>
        <taxon>Abeliophyllum</taxon>
    </lineage>
</organism>
<reference evidence="3" key="1">
    <citation type="submission" date="2024-07" db="EMBL/GenBank/DDBJ databases">
        <title>Two chromosome-level genome assemblies of Korean endemic species Abeliophyllum distichum and Forsythia ovata (Oleaceae).</title>
        <authorList>
            <person name="Jang H."/>
        </authorList>
    </citation>
    <scope>NUCLEOTIDE SEQUENCE [LARGE SCALE GENOMIC DNA]</scope>
</reference>
<gene>
    <name evidence="2" type="ORF">Adt_31478</name>
</gene>